<dbReference type="OrthoDB" id="5387895at2759"/>
<keyword evidence="1" id="KW-0862">Zinc</keyword>
<dbReference type="InterPro" id="IPR007527">
    <property type="entry name" value="Znf_SWIM"/>
</dbReference>
<evidence type="ECO:0000313" key="5">
    <source>
        <dbReference type="Proteomes" id="UP000664132"/>
    </source>
</evidence>
<dbReference type="EMBL" id="JAFJYH010000301">
    <property type="protein sequence ID" value="KAG4413680.1"/>
    <property type="molecule type" value="Genomic_DNA"/>
</dbReference>
<feature type="region of interest" description="Disordered" evidence="2">
    <location>
        <begin position="463"/>
        <end position="485"/>
    </location>
</feature>
<dbReference type="GO" id="GO:0008270">
    <property type="term" value="F:zinc ion binding"/>
    <property type="evidence" value="ECO:0007669"/>
    <property type="project" value="UniProtKB-KW"/>
</dbReference>
<feature type="domain" description="SWIM-type" evidence="3">
    <location>
        <begin position="116"/>
        <end position="149"/>
    </location>
</feature>
<reference evidence="4" key="1">
    <citation type="submission" date="2021-02" db="EMBL/GenBank/DDBJ databases">
        <title>Genome sequence Cadophora malorum strain M34.</title>
        <authorList>
            <person name="Stefanovic E."/>
            <person name="Vu D."/>
            <person name="Scully C."/>
            <person name="Dijksterhuis J."/>
            <person name="Roader J."/>
            <person name="Houbraken J."/>
        </authorList>
    </citation>
    <scope>NUCLEOTIDE SEQUENCE</scope>
    <source>
        <strain evidence="4">M34</strain>
    </source>
</reference>
<comment type="caution">
    <text evidence="4">The sequence shown here is derived from an EMBL/GenBank/DDBJ whole genome shotgun (WGS) entry which is preliminary data.</text>
</comment>
<protein>
    <recommendedName>
        <fullName evidence="3">SWIM-type domain-containing protein</fullName>
    </recommendedName>
</protein>
<proteinExistence type="predicted"/>
<accession>A0A8H7W1J2</accession>
<feature type="region of interest" description="Disordered" evidence="2">
    <location>
        <begin position="34"/>
        <end position="86"/>
    </location>
</feature>
<organism evidence="4 5">
    <name type="scientific">Cadophora malorum</name>
    <dbReference type="NCBI Taxonomy" id="108018"/>
    <lineage>
        <taxon>Eukaryota</taxon>
        <taxon>Fungi</taxon>
        <taxon>Dikarya</taxon>
        <taxon>Ascomycota</taxon>
        <taxon>Pezizomycotina</taxon>
        <taxon>Leotiomycetes</taxon>
        <taxon>Helotiales</taxon>
        <taxon>Ploettnerulaceae</taxon>
        <taxon>Cadophora</taxon>
    </lineage>
</organism>
<evidence type="ECO:0000259" key="3">
    <source>
        <dbReference type="PROSITE" id="PS50966"/>
    </source>
</evidence>
<keyword evidence="1" id="KW-0479">Metal-binding</keyword>
<dbReference type="AlphaFoldDB" id="A0A8H7W1J2"/>
<name>A0A8H7W1J2_9HELO</name>
<dbReference type="PROSITE" id="PS50966">
    <property type="entry name" value="ZF_SWIM"/>
    <property type="match status" value="1"/>
</dbReference>
<sequence>MAFLISRLNPLSYIHILMSSPIASFSKLSITQRMQSARGHARGPSSGKGKGKAVPIEEEPSSSEESSDEESNGSDPDDENPEEEADTTCRVFALDHCRHHGTRYAFQIAYAEVERYSIRISTTDSGRPTCSCKEQGNCRHILWFLEQLSHTRSLTAGNEEAHVTPYEHISHLGLDNMCEELHWELRQGTDSDTEETQWQLKKAYSTMEPGRQTRGVIKERLRTVRDIMATLSEIDTDSYRQDLFESGDDITMEPMLVRRDLEATVAKILIMDDSIFHHFQTLVSRNVRATEYFIKMGAKAQTTLELLDRYCEIGPSIGQHDLIRSAQTLVDIVNSISINVTERQPLSPASRAEAAKALVSILSTVVRDRNHDAYQNSTWPRRRPHGELSIDRNLYERLIGTTSRTSPAGGNFVIKALQDLPEARHFVEELEELLVMLETIGWGPAPQAYRDKLGALISQLKGSGLSMSSGKRPAGSLDREVKRMK</sequence>
<dbReference type="Proteomes" id="UP000664132">
    <property type="component" value="Unassembled WGS sequence"/>
</dbReference>
<evidence type="ECO:0000256" key="1">
    <source>
        <dbReference type="PROSITE-ProRule" id="PRU00325"/>
    </source>
</evidence>
<evidence type="ECO:0000313" key="4">
    <source>
        <dbReference type="EMBL" id="KAG4413680.1"/>
    </source>
</evidence>
<feature type="compositionally biased region" description="Acidic residues" evidence="2">
    <location>
        <begin position="56"/>
        <end position="86"/>
    </location>
</feature>
<evidence type="ECO:0000256" key="2">
    <source>
        <dbReference type="SAM" id="MobiDB-lite"/>
    </source>
</evidence>
<keyword evidence="1" id="KW-0863">Zinc-finger</keyword>
<keyword evidence="5" id="KW-1185">Reference proteome</keyword>
<gene>
    <name evidence="4" type="ORF">IFR04_013184</name>
</gene>